<dbReference type="InterPro" id="IPR006336">
    <property type="entry name" value="GCS2"/>
</dbReference>
<name>A0A9D7F5R0_9RHOO</name>
<accession>A0A9D7F5R0</accession>
<evidence type="ECO:0000256" key="3">
    <source>
        <dbReference type="ARBA" id="ARBA00022840"/>
    </source>
</evidence>
<dbReference type="NCBIfam" id="NF010040">
    <property type="entry name" value="PRK13516.1"/>
    <property type="match status" value="1"/>
</dbReference>
<comment type="caution">
    <text evidence="5">The sequence shown here is derived from an EMBL/GenBank/DDBJ whole genome shotgun (WGS) entry which is preliminary data.</text>
</comment>
<comment type="catalytic activity">
    <reaction evidence="4">
        <text>L-cysteine + L-glutamate + ATP = gamma-L-glutamyl-L-cysteine + ADP + phosphate + H(+)</text>
        <dbReference type="Rhea" id="RHEA:13285"/>
        <dbReference type="ChEBI" id="CHEBI:15378"/>
        <dbReference type="ChEBI" id="CHEBI:29985"/>
        <dbReference type="ChEBI" id="CHEBI:30616"/>
        <dbReference type="ChEBI" id="CHEBI:35235"/>
        <dbReference type="ChEBI" id="CHEBI:43474"/>
        <dbReference type="ChEBI" id="CHEBI:58173"/>
        <dbReference type="ChEBI" id="CHEBI:456216"/>
        <dbReference type="EC" id="6.3.2.2"/>
    </reaction>
</comment>
<dbReference type="NCBIfam" id="TIGR02050">
    <property type="entry name" value="gshA_cyan_rel"/>
    <property type="match status" value="1"/>
</dbReference>
<sequence length="387" mass="43167">MSHQVTAIACFKESQPLTLGVELELQLVSPRDFDLTRGATDLLGSMDYDGRFGEIKLEITESMIEVATLPRASVDGIAADLDGLRKTLVSQCSQNNIVVCGGGTHPFHRWPERRICPGERFDALYSHYGYLAKQFTVFGQHIHVGCSSADEAIWLTQALGAYVPFFIALSASSPFVDGVDTLFQSARLNAVSAFPLSGQCPELPDWAGFVEHFSFLQACGIVHSIKDLYWDIRPKPEFGTVEIRVCDTPLTVERATTLAALAQCLARYLLRTRPPFNTRLHLHVARYNKFQACRYGFAALLSDPVRQQQKVLKESLRELLELLAEDAQALACSVWLERLGVVLESGNSDADWLRGRQARHMNLNDVVRDASLRLRNETVIDRGGDKR</sequence>
<dbReference type="GO" id="GO:0005524">
    <property type="term" value="F:ATP binding"/>
    <property type="evidence" value="ECO:0007669"/>
    <property type="project" value="UniProtKB-KW"/>
</dbReference>
<dbReference type="PANTHER" id="PTHR36510">
    <property type="entry name" value="GLUTAMATE--CYSTEINE LIGASE 2-RELATED"/>
    <property type="match status" value="1"/>
</dbReference>
<dbReference type="EC" id="6.3.2.2" evidence="4"/>
<keyword evidence="1 4" id="KW-0436">Ligase</keyword>
<evidence type="ECO:0000256" key="4">
    <source>
        <dbReference type="HAMAP-Rule" id="MF_01609"/>
    </source>
</evidence>
<comment type="function">
    <text evidence="4">ATP-dependent carboxylate-amine ligase which exhibits weak glutamate--cysteine ligase activity.</text>
</comment>
<dbReference type="SUPFAM" id="SSF55931">
    <property type="entry name" value="Glutamine synthetase/guanido kinase"/>
    <property type="match status" value="1"/>
</dbReference>
<keyword evidence="3 4" id="KW-0067">ATP-binding</keyword>
<organism evidence="5 6">
    <name type="scientific">Candidatus Propionivibrio dominans</name>
    <dbReference type="NCBI Taxonomy" id="2954373"/>
    <lineage>
        <taxon>Bacteria</taxon>
        <taxon>Pseudomonadati</taxon>
        <taxon>Pseudomonadota</taxon>
        <taxon>Betaproteobacteria</taxon>
        <taxon>Rhodocyclales</taxon>
        <taxon>Rhodocyclaceae</taxon>
        <taxon>Propionivibrio</taxon>
    </lineage>
</organism>
<evidence type="ECO:0000256" key="1">
    <source>
        <dbReference type="ARBA" id="ARBA00022598"/>
    </source>
</evidence>
<gene>
    <name evidence="5" type="ORF">IPJ48_05545</name>
</gene>
<reference evidence="5" key="1">
    <citation type="submission" date="2020-10" db="EMBL/GenBank/DDBJ databases">
        <title>Connecting structure to function with the recovery of over 1000 high-quality activated sludge metagenome-assembled genomes encoding full-length rRNA genes using long-read sequencing.</title>
        <authorList>
            <person name="Singleton C.M."/>
            <person name="Petriglieri F."/>
            <person name="Kristensen J.M."/>
            <person name="Kirkegaard R.H."/>
            <person name="Michaelsen T.Y."/>
            <person name="Andersen M.H."/>
            <person name="Karst S.M."/>
            <person name="Dueholm M.S."/>
            <person name="Nielsen P.H."/>
            <person name="Albertsen M."/>
        </authorList>
    </citation>
    <scope>NUCLEOTIDE SEQUENCE</scope>
    <source>
        <strain evidence="5">EsbW_18-Q3-R4-48_MAXAC.044</strain>
    </source>
</reference>
<evidence type="ECO:0000313" key="5">
    <source>
        <dbReference type="EMBL" id="MBK7422589.1"/>
    </source>
</evidence>
<protein>
    <recommendedName>
        <fullName evidence="4">Putative glutamate--cysteine ligase 2</fullName>
        <ecNumber evidence="4">6.3.2.2</ecNumber>
    </recommendedName>
    <alternativeName>
        <fullName evidence="4">Gamma-glutamylcysteine synthetase 2</fullName>
        <shortName evidence="4">GCS 2</shortName>
        <shortName evidence="4">Gamma-GCS 2</shortName>
    </alternativeName>
</protein>
<dbReference type="Pfam" id="PF04107">
    <property type="entry name" value="GCS2"/>
    <property type="match status" value="1"/>
</dbReference>
<dbReference type="GO" id="GO:0004357">
    <property type="term" value="F:glutamate-cysteine ligase activity"/>
    <property type="evidence" value="ECO:0007669"/>
    <property type="project" value="UniProtKB-EC"/>
</dbReference>
<dbReference type="GO" id="GO:0042398">
    <property type="term" value="P:modified amino acid biosynthetic process"/>
    <property type="evidence" value="ECO:0007669"/>
    <property type="project" value="InterPro"/>
</dbReference>
<dbReference type="InterPro" id="IPR050141">
    <property type="entry name" value="GCL_type2/YbdK_subfam"/>
</dbReference>
<dbReference type="AlphaFoldDB" id="A0A9D7F5R0"/>
<keyword evidence="2 4" id="KW-0547">Nucleotide-binding</keyword>
<dbReference type="Gene3D" id="3.30.590.20">
    <property type="match status" value="1"/>
</dbReference>
<dbReference type="PANTHER" id="PTHR36510:SF1">
    <property type="entry name" value="GLUTAMATE--CYSTEINE LIGASE 2-RELATED"/>
    <property type="match status" value="1"/>
</dbReference>
<dbReference type="HAMAP" id="MF_01609">
    <property type="entry name" value="Glu_cys_ligase_2"/>
    <property type="match status" value="1"/>
</dbReference>
<dbReference type="InterPro" id="IPR011793">
    <property type="entry name" value="YbdK"/>
</dbReference>
<comment type="similarity">
    <text evidence="4">Belongs to the glutamate--cysteine ligase type 2 family. YbdK subfamily.</text>
</comment>
<dbReference type="EMBL" id="JADJNC010000008">
    <property type="protein sequence ID" value="MBK7422589.1"/>
    <property type="molecule type" value="Genomic_DNA"/>
</dbReference>
<evidence type="ECO:0000256" key="2">
    <source>
        <dbReference type="ARBA" id="ARBA00022741"/>
    </source>
</evidence>
<dbReference type="Proteomes" id="UP000886602">
    <property type="component" value="Unassembled WGS sequence"/>
</dbReference>
<dbReference type="InterPro" id="IPR014746">
    <property type="entry name" value="Gln_synth/guanido_kin_cat_dom"/>
</dbReference>
<evidence type="ECO:0000313" key="6">
    <source>
        <dbReference type="Proteomes" id="UP000886602"/>
    </source>
</evidence>
<proteinExistence type="inferred from homology"/>